<dbReference type="GO" id="GO:0003677">
    <property type="term" value="F:DNA binding"/>
    <property type="evidence" value="ECO:0007669"/>
    <property type="project" value="UniProtKB-KW"/>
</dbReference>
<dbReference type="PANTHER" id="PTHR37299:SF1">
    <property type="entry name" value="STAGE 0 SPORULATION PROTEIN A HOMOLOG"/>
    <property type="match status" value="1"/>
</dbReference>
<dbReference type="RefSeq" id="WP_252588213.1">
    <property type="nucleotide sequence ID" value="NZ_JAMWYS010000036.1"/>
</dbReference>
<organism evidence="4 5">
    <name type="scientific">Solitalea agri</name>
    <dbReference type="NCBI Taxonomy" id="2953739"/>
    <lineage>
        <taxon>Bacteria</taxon>
        <taxon>Pseudomonadati</taxon>
        <taxon>Bacteroidota</taxon>
        <taxon>Sphingobacteriia</taxon>
        <taxon>Sphingobacteriales</taxon>
        <taxon>Sphingobacteriaceae</taxon>
        <taxon>Solitalea</taxon>
    </lineage>
</organism>
<keyword evidence="4" id="KW-0238">DNA-binding</keyword>
<proteinExistence type="predicted"/>
<dbReference type="SUPFAM" id="SSF52172">
    <property type="entry name" value="CheY-like"/>
    <property type="match status" value="1"/>
</dbReference>
<dbReference type="SMART" id="SM00448">
    <property type="entry name" value="REC"/>
    <property type="match status" value="1"/>
</dbReference>
<gene>
    <name evidence="4" type="ORF">NF867_11850</name>
</gene>
<sequence>MMIKCLILDDEPIARQILETYCGYLPELTIVASCQNALEAKQIVEHEHVDLIFTDINMPVLNGLAFIKTLQQAPQVIFTTAYKEFAHEAFDISACDYLLKPFSVERFIIAVDKAKQKLTKGTGNVQLPATESFIYVRSEGKIFKVDFEILQYAEASGNYVKVVTDNETFTTSMTFASFEALLPKSKFCRVHRSFIINKSKIRVIEGNRIVIGEKEIPIGSNYRDQFLLEIGVK</sequence>
<reference evidence="4" key="1">
    <citation type="submission" date="2022-06" db="EMBL/GenBank/DDBJ databases">
        <title>Solitalea sp. MAHUQ-68 isolated from rhizospheric soil.</title>
        <authorList>
            <person name="Huq M.A."/>
        </authorList>
    </citation>
    <scope>NUCLEOTIDE SEQUENCE</scope>
    <source>
        <strain evidence="4">MAHUQ-68</strain>
    </source>
</reference>
<keyword evidence="5" id="KW-1185">Reference proteome</keyword>
<dbReference type="EMBL" id="JAMWYS010000036">
    <property type="protein sequence ID" value="MCO4293558.1"/>
    <property type="molecule type" value="Genomic_DNA"/>
</dbReference>
<name>A0A9X2JCY6_9SPHI</name>
<dbReference type="InterPro" id="IPR011006">
    <property type="entry name" value="CheY-like_superfamily"/>
</dbReference>
<protein>
    <submittedName>
        <fullName evidence="4">LytTR family DNA-binding domain-containing protein</fullName>
    </submittedName>
</protein>
<evidence type="ECO:0000313" key="4">
    <source>
        <dbReference type="EMBL" id="MCO4293558.1"/>
    </source>
</evidence>
<evidence type="ECO:0000259" key="3">
    <source>
        <dbReference type="PROSITE" id="PS50930"/>
    </source>
</evidence>
<keyword evidence="1" id="KW-0597">Phosphoprotein</keyword>
<evidence type="ECO:0000259" key="2">
    <source>
        <dbReference type="PROSITE" id="PS50110"/>
    </source>
</evidence>
<dbReference type="Gene3D" id="3.40.50.2300">
    <property type="match status" value="1"/>
</dbReference>
<dbReference type="PROSITE" id="PS50110">
    <property type="entry name" value="RESPONSE_REGULATORY"/>
    <property type="match status" value="1"/>
</dbReference>
<dbReference type="Gene3D" id="2.40.50.1020">
    <property type="entry name" value="LytTr DNA-binding domain"/>
    <property type="match status" value="1"/>
</dbReference>
<dbReference type="InterPro" id="IPR001789">
    <property type="entry name" value="Sig_transdc_resp-reg_receiver"/>
</dbReference>
<feature type="domain" description="HTH LytTR-type" evidence="3">
    <location>
        <begin position="134"/>
        <end position="205"/>
    </location>
</feature>
<accession>A0A9X2JCY6</accession>
<feature type="domain" description="Response regulatory" evidence="2">
    <location>
        <begin position="4"/>
        <end position="115"/>
    </location>
</feature>
<dbReference type="PANTHER" id="PTHR37299">
    <property type="entry name" value="TRANSCRIPTIONAL REGULATOR-RELATED"/>
    <property type="match status" value="1"/>
</dbReference>
<dbReference type="InterPro" id="IPR046947">
    <property type="entry name" value="LytR-like"/>
</dbReference>
<dbReference type="SMART" id="SM00850">
    <property type="entry name" value="LytTR"/>
    <property type="match status" value="1"/>
</dbReference>
<dbReference type="Pfam" id="PF04397">
    <property type="entry name" value="LytTR"/>
    <property type="match status" value="1"/>
</dbReference>
<dbReference type="Proteomes" id="UP001155182">
    <property type="component" value="Unassembled WGS sequence"/>
</dbReference>
<feature type="modified residue" description="4-aspartylphosphate" evidence="1">
    <location>
        <position position="55"/>
    </location>
</feature>
<dbReference type="Pfam" id="PF00072">
    <property type="entry name" value="Response_reg"/>
    <property type="match status" value="1"/>
</dbReference>
<dbReference type="GO" id="GO:0000156">
    <property type="term" value="F:phosphorelay response regulator activity"/>
    <property type="evidence" value="ECO:0007669"/>
    <property type="project" value="InterPro"/>
</dbReference>
<dbReference type="PROSITE" id="PS50930">
    <property type="entry name" value="HTH_LYTTR"/>
    <property type="match status" value="1"/>
</dbReference>
<evidence type="ECO:0000256" key="1">
    <source>
        <dbReference type="PROSITE-ProRule" id="PRU00169"/>
    </source>
</evidence>
<evidence type="ECO:0000313" key="5">
    <source>
        <dbReference type="Proteomes" id="UP001155182"/>
    </source>
</evidence>
<comment type="caution">
    <text evidence="4">The sequence shown here is derived from an EMBL/GenBank/DDBJ whole genome shotgun (WGS) entry which is preliminary data.</text>
</comment>
<dbReference type="AlphaFoldDB" id="A0A9X2JCY6"/>
<dbReference type="InterPro" id="IPR007492">
    <property type="entry name" value="LytTR_DNA-bd_dom"/>
</dbReference>